<keyword evidence="4" id="KW-1185">Reference proteome</keyword>
<dbReference type="PANTHER" id="PTHR35176">
    <property type="entry name" value="HEME OXYGENASE HI_0854-RELATED"/>
    <property type="match status" value="1"/>
</dbReference>
<dbReference type="AlphaFoldDB" id="A0A917LHB8"/>
<name>A0A917LHB8_9NOCA</name>
<evidence type="ECO:0000313" key="3">
    <source>
        <dbReference type="EMBL" id="GGG23523.1"/>
    </source>
</evidence>
<evidence type="ECO:0000256" key="1">
    <source>
        <dbReference type="ARBA" id="ARBA00023002"/>
    </source>
</evidence>
<keyword evidence="1" id="KW-0560">Oxidoreductase</keyword>
<reference evidence="3" key="2">
    <citation type="submission" date="2020-09" db="EMBL/GenBank/DDBJ databases">
        <authorList>
            <person name="Sun Q."/>
            <person name="Sedlacek I."/>
        </authorList>
    </citation>
    <scope>NUCLEOTIDE SEQUENCE</scope>
    <source>
        <strain evidence="3">CCM 7905</strain>
    </source>
</reference>
<dbReference type="Pfam" id="PF01243">
    <property type="entry name" value="PNPOx_N"/>
    <property type="match status" value="1"/>
</dbReference>
<proteinExistence type="predicted"/>
<dbReference type="InterPro" id="IPR011576">
    <property type="entry name" value="Pyridox_Oxase_N"/>
</dbReference>
<dbReference type="InterPro" id="IPR012349">
    <property type="entry name" value="Split_barrel_FMN-bd"/>
</dbReference>
<dbReference type="SUPFAM" id="SSF50475">
    <property type="entry name" value="FMN-binding split barrel"/>
    <property type="match status" value="1"/>
</dbReference>
<dbReference type="RefSeq" id="WP_229746201.1">
    <property type="nucleotide sequence ID" value="NZ_BMCU01000005.1"/>
</dbReference>
<reference evidence="3" key="1">
    <citation type="journal article" date="2014" name="Int. J. Syst. Evol. Microbiol.">
        <title>Complete genome sequence of Corynebacterium casei LMG S-19264T (=DSM 44701T), isolated from a smear-ripened cheese.</title>
        <authorList>
            <consortium name="US DOE Joint Genome Institute (JGI-PGF)"/>
            <person name="Walter F."/>
            <person name="Albersmeier A."/>
            <person name="Kalinowski J."/>
            <person name="Ruckert C."/>
        </authorList>
    </citation>
    <scope>NUCLEOTIDE SEQUENCE</scope>
    <source>
        <strain evidence="3">CCM 7905</strain>
    </source>
</reference>
<dbReference type="GO" id="GO:0016627">
    <property type="term" value="F:oxidoreductase activity, acting on the CH-CH group of donors"/>
    <property type="evidence" value="ECO:0007669"/>
    <property type="project" value="TreeGrafter"/>
</dbReference>
<accession>A0A917LHB8</accession>
<dbReference type="GO" id="GO:0005829">
    <property type="term" value="C:cytosol"/>
    <property type="evidence" value="ECO:0007669"/>
    <property type="project" value="TreeGrafter"/>
</dbReference>
<dbReference type="Gene3D" id="2.30.110.10">
    <property type="entry name" value="Electron Transport, Fmn-binding Protein, Chain A"/>
    <property type="match status" value="1"/>
</dbReference>
<evidence type="ECO:0000313" key="4">
    <source>
        <dbReference type="Proteomes" id="UP000654257"/>
    </source>
</evidence>
<dbReference type="InterPro" id="IPR052019">
    <property type="entry name" value="F420H2_bilvrd_red/Heme_oxyg"/>
</dbReference>
<sequence>MAAASTVVEMELTADLLALLRRPSLCYVATTMPDGSPQLTQTWVDTDGTDIVVNTVAGYQKLRNLARDPRLALTVCDPENPSRYFEVRGTVIGTTTDGGVEHIEELAQRYLGGPYPWYGGRDQTRVKVTIRADKINSMG</sequence>
<dbReference type="PANTHER" id="PTHR35176:SF6">
    <property type="entry name" value="HEME OXYGENASE HI_0854-RELATED"/>
    <property type="match status" value="1"/>
</dbReference>
<dbReference type="EMBL" id="BMCU01000005">
    <property type="protein sequence ID" value="GGG23523.1"/>
    <property type="molecule type" value="Genomic_DNA"/>
</dbReference>
<dbReference type="InterPro" id="IPR019920">
    <property type="entry name" value="F420-binding_dom_put"/>
</dbReference>
<feature type="domain" description="Pyridoxamine 5'-phosphate oxidase N-terminal" evidence="2">
    <location>
        <begin position="13"/>
        <end position="94"/>
    </location>
</feature>
<evidence type="ECO:0000259" key="2">
    <source>
        <dbReference type="Pfam" id="PF01243"/>
    </source>
</evidence>
<protein>
    <submittedName>
        <fullName evidence="3">PPOX class F420-dependent enzyme</fullName>
    </submittedName>
</protein>
<organism evidence="3 4">
    <name type="scientific">Rhodococcoides trifolii</name>
    <dbReference type="NCBI Taxonomy" id="908250"/>
    <lineage>
        <taxon>Bacteria</taxon>
        <taxon>Bacillati</taxon>
        <taxon>Actinomycetota</taxon>
        <taxon>Actinomycetes</taxon>
        <taxon>Mycobacteriales</taxon>
        <taxon>Nocardiaceae</taxon>
        <taxon>Rhodococcoides</taxon>
    </lineage>
</organism>
<comment type="caution">
    <text evidence="3">The sequence shown here is derived from an EMBL/GenBank/DDBJ whole genome shotgun (WGS) entry which is preliminary data.</text>
</comment>
<gene>
    <name evidence="3" type="ORF">GCM10007304_41730</name>
</gene>
<dbReference type="GO" id="GO:0070967">
    <property type="term" value="F:coenzyme F420 binding"/>
    <property type="evidence" value="ECO:0007669"/>
    <property type="project" value="TreeGrafter"/>
</dbReference>
<dbReference type="NCBIfam" id="TIGR03618">
    <property type="entry name" value="Rv1155_F420"/>
    <property type="match status" value="1"/>
</dbReference>
<dbReference type="Proteomes" id="UP000654257">
    <property type="component" value="Unassembled WGS sequence"/>
</dbReference>